<accession>A0A7X1NXL4</accession>
<dbReference type="SUPFAM" id="SSF52540">
    <property type="entry name" value="P-loop containing nucleoside triphosphate hydrolases"/>
    <property type="match status" value="1"/>
</dbReference>
<reference evidence="2 3" key="1">
    <citation type="submission" date="2019-10" db="EMBL/GenBank/DDBJ databases">
        <title>Deinococcus sp. isolated from soil.</title>
        <authorList>
            <person name="Li Y."/>
            <person name="Wang J."/>
        </authorList>
    </citation>
    <scope>NUCLEOTIDE SEQUENCE [LARGE SCALE GENOMIC DNA]</scope>
    <source>
        <strain evidence="2 3">SDU3-2</strain>
    </source>
</reference>
<keyword evidence="2" id="KW-0547">Nucleotide-binding</keyword>
<dbReference type="CDD" id="cd00009">
    <property type="entry name" value="AAA"/>
    <property type="match status" value="1"/>
</dbReference>
<dbReference type="PANTHER" id="PTHR30050:SF4">
    <property type="entry name" value="ATP-BINDING PROTEIN RV3427C IN INSERTION SEQUENCE-RELATED"/>
    <property type="match status" value="1"/>
</dbReference>
<dbReference type="PANTHER" id="PTHR30050">
    <property type="entry name" value="CHROMOSOMAL REPLICATION INITIATOR PROTEIN DNAA"/>
    <property type="match status" value="1"/>
</dbReference>
<organism evidence="2 3">
    <name type="scientific">Deinococcus terrestris</name>
    <dbReference type="NCBI Taxonomy" id="2651870"/>
    <lineage>
        <taxon>Bacteria</taxon>
        <taxon>Thermotogati</taxon>
        <taxon>Deinococcota</taxon>
        <taxon>Deinococci</taxon>
        <taxon>Deinococcales</taxon>
        <taxon>Deinococcaceae</taxon>
        <taxon>Deinococcus</taxon>
    </lineage>
</organism>
<dbReference type="RefSeq" id="WP_152872032.1">
    <property type="nucleotide sequence ID" value="NZ_WBSL01000008.1"/>
</dbReference>
<evidence type="ECO:0000313" key="3">
    <source>
        <dbReference type="Proteomes" id="UP000484842"/>
    </source>
</evidence>
<name>A0A7X1NXL4_9DEIO</name>
<gene>
    <name evidence="2" type="ORF">F8S09_13560</name>
</gene>
<dbReference type="GO" id="GO:0006260">
    <property type="term" value="P:DNA replication"/>
    <property type="evidence" value="ECO:0007669"/>
    <property type="project" value="TreeGrafter"/>
</dbReference>
<feature type="domain" description="IstB-like ATP-binding" evidence="1">
    <location>
        <begin position="88"/>
        <end position="245"/>
    </location>
</feature>
<dbReference type="Pfam" id="PF01695">
    <property type="entry name" value="IstB_IS21"/>
    <property type="match status" value="1"/>
</dbReference>
<sequence length="252" mass="27947">MTAPVETDHPNPLLRPVFEAKCYVCGAPPLLWKPDLGQGTFEEAFDCECQYTHPGAYSDGLGKARHLYKLRWRMMTRLGRDYREMARREYDFTPENADVIQAMLTLGERSQVFLHGAAGRGKSHLAIKAAVALFNQGVSVEYWPEQAFFDDARQYAVSDAAFKTKPGRSGDVLLIDDLGKSRPTEYAAQMLYDVLEFRVSNNLGFILTSNHAPGEAAGRMVLDAANAGAVESRLRAGRVLELTGDDRRGGRA</sequence>
<evidence type="ECO:0000259" key="1">
    <source>
        <dbReference type="Pfam" id="PF01695"/>
    </source>
</evidence>
<dbReference type="Proteomes" id="UP000484842">
    <property type="component" value="Unassembled WGS sequence"/>
</dbReference>
<dbReference type="EMBL" id="WBSL01000008">
    <property type="protein sequence ID" value="MPY67696.1"/>
    <property type="molecule type" value="Genomic_DNA"/>
</dbReference>
<keyword evidence="2" id="KW-0067">ATP-binding</keyword>
<protein>
    <submittedName>
        <fullName evidence="2">ATP-binding protein</fullName>
    </submittedName>
</protein>
<comment type="caution">
    <text evidence="2">The sequence shown here is derived from an EMBL/GenBank/DDBJ whole genome shotgun (WGS) entry which is preliminary data.</text>
</comment>
<dbReference type="Gene3D" id="3.40.50.300">
    <property type="entry name" value="P-loop containing nucleotide triphosphate hydrolases"/>
    <property type="match status" value="1"/>
</dbReference>
<dbReference type="AlphaFoldDB" id="A0A7X1NXL4"/>
<evidence type="ECO:0000313" key="2">
    <source>
        <dbReference type="EMBL" id="MPY67696.1"/>
    </source>
</evidence>
<keyword evidence="3" id="KW-1185">Reference proteome</keyword>
<dbReference type="InterPro" id="IPR027417">
    <property type="entry name" value="P-loop_NTPase"/>
</dbReference>
<proteinExistence type="predicted"/>
<dbReference type="GO" id="GO:0005524">
    <property type="term" value="F:ATP binding"/>
    <property type="evidence" value="ECO:0007669"/>
    <property type="project" value="UniProtKB-KW"/>
</dbReference>
<dbReference type="InterPro" id="IPR002611">
    <property type="entry name" value="IstB_ATP-bd"/>
</dbReference>